<dbReference type="OrthoDB" id="10253204at2759"/>
<name>T0L6V2_9MICR</name>
<organism evidence="3 4">
    <name type="scientific">Vairimorpha apis BRL 01</name>
    <dbReference type="NCBI Taxonomy" id="1037528"/>
    <lineage>
        <taxon>Eukaryota</taxon>
        <taxon>Fungi</taxon>
        <taxon>Fungi incertae sedis</taxon>
        <taxon>Microsporidia</taxon>
        <taxon>Nosematidae</taxon>
        <taxon>Vairimorpha</taxon>
    </lineage>
</organism>
<keyword evidence="4" id="KW-1185">Reference proteome</keyword>
<accession>T0L6V2</accession>
<dbReference type="GO" id="GO:0006364">
    <property type="term" value="P:rRNA processing"/>
    <property type="evidence" value="ECO:0007669"/>
    <property type="project" value="InterPro"/>
</dbReference>
<reference evidence="3 4" key="1">
    <citation type="journal article" date="2013" name="BMC Genomics">
        <title>Genome sequencing and comparative genomics of honey bee microsporidia, Nosema apis reveal novel insights into host-parasite interactions.</title>
        <authorList>
            <person name="Chen Yp."/>
            <person name="Pettis J.S."/>
            <person name="Zhao Y."/>
            <person name="Liu X."/>
            <person name="Tallon L.J."/>
            <person name="Sadzewicz L.D."/>
            <person name="Li R."/>
            <person name="Zheng H."/>
            <person name="Huang S."/>
            <person name="Zhang X."/>
            <person name="Hamilton M.C."/>
            <person name="Pernal S.F."/>
            <person name="Melathopoulos A.P."/>
            <person name="Yan X."/>
            <person name="Evans J.D."/>
        </authorList>
    </citation>
    <scope>NUCLEOTIDE SEQUENCE [LARGE SCALE GENOMIC DNA]</scope>
    <source>
        <strain evidence="3 4">BRL 01</strain>
    </source>
</reference>
<dbReference type="InterPro" id="IPR044281">
    <property type="entry name" value="IMP4/RPF1"/>
</dbReference>
<dbReference type="GO" id="GO:0042134">
    <property type="term" value="F:rRNA primary transcript binding"/>
    <property type="evidence" value="ECO:0007669"/>
    <property type="project" value="InterPro"/>
</dbReference>
<evidence type="ECO:0000313" key="4">
    <source>
        <dbReference type="Proteomes" id="UP000053780"/>
    </source>
</evidence>
<dbReference type="VEuPathDB" id="MicrosporidiaDB:NAPIS_ORF02199"/>
<gene>
    <name evidence="3" type="ORF">NAPIS_ORF02199</name>
</gene>
<feature type="domain" description="Brix" evidence="2">
    <location>
        <begin position="1"/>
        <end position="107"/>
    </location>
</feature>
<keyword evidence="3" id="KW-0687">Ribonucleoprotein</keyword>
<dbReference type="GO" id="GO:0034457">
    <property type="term" value="C:Mpp10 complex"/>
    <property type="evidence" value="ECO:0007669"/>
    <property type="project" value="TreeGrafter"/>
</dbReference>
<dbReference type="GO" id="GO:0030515">
    <property type="term" value="F:snoRNA binding"/>
    <property type="evidence" value="ECO:0007669"/>
    <property type="project" value="TreeGrafter"/>
</dbReference>
<evidence type="ECO:0000256" key="1">
    <source>
        <dbReference type="ARBA" id="ARBA00040513"/>
    </source>
</evidence>
<dbReference type="PROSITE" id="PS50833">
    <property type="entry name" value="BRIX"/>
    <property type="match status" value="1"/>
</dbReference>
<dbReference type="PANTHER" id="PTHR22734:SF2">
    <property type="entry name" value="U3 SMALL NUCLEOLAR RIBONUCLEOPROTEIN PROTEIN IMP4"/>
    <property type="match status" value="1"/>
</dbReference>
<protein>
    <recommendedName>
        <fullName evidence="1">U3 small nucleolar ribonucleoprotein protein IMP4</fullName>
    </recommendedName>
</protein>
<sequence length="142" mass="16683">MPSSMTISSFPFGDTYKFSISNFQLNRTVNLSQFCHLVTNNINENLKNLFGRMLPAHKGSKRILMLANYNDLIAFRHYLINKGKRVELKNDLACDIKLYEIRKGTFEQEGEILWVFKPFINSHKSNLYNKIEEDTHYDEKDI</sequence>
<dbReference type="AlphaFoldDB" id="T0L6V2"/>
<evidence type="ECO:0000313" key="3">
    <source>
        <dbReference type="EMBL" id="EQB60249.1"/>
    </source>
</evidence>
<dbReference type="Pfam" id="PF04427">
    <property type="entry name" value="Brix"/>
    <property type="match status" value="1"/>
</dbReference>
<proteinExistence type="predicted"/>
<dbReference type="SUPFAM" id="SSF52954">
    <property type="entry name" value="Class II aaRS ABD-related"/>
    <property type="match status" value="1"/>
</dbReference>
<dbReference type="EMBL" id="KE647313">
    <property type="protein sequence ID" value="EQB60249.1"/>
    <property type="molecule type" value="Genomic_DNA"/>
</dbReference>
<dbReference type="HOGENOM" id="CLU_1816339_0_0_1"/>
<dbReference type="InterPro" id="IPR007109">
    <property type="entry name" value="Brix"/>
</dbReference>
<dbReference type="PANTHER" id="PTHR22734">
    <property type="entry name" value="U3 SMALL NUCLEOLAR RIBONUCLEOPROTEIN PROTEIN IMP4"/>
    <property type="match status" value="1"/>
</dbReference>
<dbReference type="GO" id="GO:0032040">
    <property type="term" value="C:small-subunit processome"/>
    <property type="evidence" value="ECO:0007669"/>
    <property type="project" value="TreeGrafter"/>
</dbReference>
<dbReference type="Proteomes" id="UP000053780">
    <property type="component" value="Unassembled WGS sequence"/>
</dbReference>
<evidence type="ECO:0000259" key="2">
    <source>
        <dbReference type="PROSITE" id="PS50833"/>
    </source>
</evidence>